<dbReference type="EMBL" id="CP002352">
    <property type="protein sequence ID" value="ADV42878.1"/>
    <property type="molecule type" value="Genomic_DNA"/>
</dbReference>
<dbReference type="GO" id="GO:0016757">
    <property type="term" value="F:glycosyltransferase activity"/>
    <property type="evidence" value="ECO:0007669"/>
    <property type="project" value="InterPro"/>
</dbReference>
<accession>E6SPI9</accession>
<dbReference type="AlphaFoldDB" id="E6SPI9"/>
<reference key="1">
    <citation type="submission" date="2010-11" db="EMBL/GenBank/DDBJ databases">
        <title>The complete genome of Bacteroides helcogenes P 36-108.</title>
        <authorList>
            <consortium name="US DOE Joint Genome Institute (JGI-PGF)"/>
            <person name="Lucas S."/>
            <person name="Copeland A."/>
            <person name="Lapidus A."/>
            <person name="Bruce D."/>
            <person name="Goodwin L."/>
            <person name="Pitluck S."/>
            <person name="Kyrpides N."/>
            <person name="Mavromatis K."/>
            <person name="Ivanova N."/>
            <person name="Zeytun A."/>
            <person name="Brettin T."/>
            <person name="Detter J.C."/>
            <person name="Tapia R."/>
            <person name="Han C."/>
            <person name="Land M."/>
            <person name="Hauser L."/>
            <person name="Markowitz V."/>
            <person name="Cheng J.-F."/>
            <person name="Hugenholtz P."/>
            <person name="Woyke T."/>
            <person name="Wu D."/>
            <person name="Gronow S."/>
            <person name="Wellnitz S."/>
            <person name="Brambilla E."/>
            <person name="Klenk H.-P."/>
            <person name="Eisen J.A."/>
        </authorList>
    </citation>
    <scope>NUCLEOTIDE SEQUENCE</scope>
    <source>
        <strain>P 36-108</strain>
    </source>
</reference>
<dbReference type="eggNOG" id="COG0438">
    <property type="taxonomic scope" value="Bacteria"/>
</dbReference>
<keyword evidence="4" id="KW-1185">Reference proteome</keyword>
<organism evidence="3 4">
    <name type="scientific">Bacteroides helcogenes (strain ATCC 35417 / DSM 20613 / JCM 6297 / CCUG 15421 / P 36-108)</name>
    <dbReference type="NCBI Taxonomy" id="693979"/>
    <lineage>
        <taxon>Bacteria</taxon>
        <taxon>Pseudomonadati</taxon>
        <taxon>Bacteroidota</taxon>
        <taxon>Bacteroidia</taxon>
        <taxon>Bacteroidales</taxon>
        <taxon>Bacteroidaceae</taxon>
        <taxon>Bacteroides</taxon>
    </lineage>
</organism>
<dbReference type="HOGENOM" id="CLU_009583_2_4_10"/>
<dbReference type="SUPFAM" id="SSF53756">
    <property type="entry name" value="UDP-Glycosyltransferase/glycogen phosphorylase"/>
    <property type="match status" value="1"/>
</dbReference>
<dbReference type="CDD" id="cd03798">
    <property type="entry name" value="GT4_WlbH-like"/>
    <property type="match status" value="1"/>
</dbReference>
<dbReference type="OrthoDB" id="9811239at2"/>
<keyword evidence="3" id="KW-0808">Transferase</keyword>
<dbReference type="Gene3D" id="3.40.50.2000">
    <property type="entry name" value="Glycogen Phosphorylase B"/>
    <property type="match status" value="2"/>
</dbReference>
<sequence>MHILILPMYYPEPGSPLHRGYMFYEQALQLARSGCRVGLAYTEQRLPKEFTWKVFCHENHFQITEEDNGTFTTLRMHAWNPKLSTRIGGVIWSLLTLLLVRNYIHRHGKPDVIHAHFGTWAGYAANLIHKCYGIPYVVTEHASSINGGKVTPGQAATLRKAYKNARKVICVGTLLKKNLSSYLDRPDKAIVIPNFVDIDTFCQSNRHTEKEKEFTFVSIGNLSKRKGFEELVDAFAQSFRSRPHVSLVIAGDGEEEANLRDKIHALRLERQVTLAGRLPREEVARLLACSDAFVLASYAETFGIVFIEAMATGMPAIGSVCGGPEDIITPGSGYLIQPGDVKALAEKMCELYDNYEQFDKKLIRKSIAERFDFKLAGQKLKEIYQNCKRTER</sequence>
<evidence type="ECO:0000313" key="3">
    <source>
        <dbReference type="EMBL" id="ADV42878.1"/>
    </source>
</evidence>
<evidence type="ECO:0000313" key="4">
    <source>
        <dbReference type="Proteomes" id="UP000008630"/>
    </source>
</evidence>
<dbReference type="Pfam" id="PF00534">
    <property type="entry name" value="Glycos_transf_1"/>
    <property type="match status" value="1"/>
</dbReference>
<dbReference type="PANTHER" id="PTHR45947:SF3">
    <property type="entry name" value="SULFOQUINOVOSYL TRANSFERASE SQD2"/>
    <property type="match status" value="1"/>
</dbReference>
<dbReference type="PATRIC" id="fig|693979.3.peg.917"/>
<name>E6SPI9_BACT6</name>
<dbReference type="InterPro" id="IPR001296">
    <property type="entry name" value="Glyco_trans_1"/>
</dbReference>
<reference evidence="3 4" key="2">
    <citation type="journal article" date="2011" name="Stand. Genomic Sci.">
        <title>Complete genome sequence of Bacteroides helcogenes type strain (P 36-108).</title>
        <authorList>
            <person name="Pati A."/>
            <person name="Gronow S."/>
            <person name="Zeytun A."/>
            <person name="Lapidus A."/>
            <person name="Nolan M."/>
            <person name="Hammon N."/>
            <person name="Deshpande S."/>
            <person name="Cheng J.F."/>
            <person name="Tapia R."/>
            <person name="Han C."/>
            <person name="Goodwin L."/>
            <person name="Pitluck S."/>
            <person name="Liolios K."/>
            <person name="Pagani I."/>
            <person name="Ivanova N."/>
            <person name="Mavromatis K."/>
            <person name="Chen A."/>
            <person name="Palaniappan K."/>
            <person name="Land M."/>
            <person name="Hauser L."/>
            <person name="Chang Y.J."/>
            <person name="Jeffries C.D."/>
            <person name="Detter J.C."/>
            <person name="Brambilla E."/>
            <person name="Rohde M."/>
            <person name="Goker M."/>
            <person name="Woyke T."/>
            <person name="Bristow J."/>
            <person name="Eisen J.A."/>
            <person name="Markowitz V."/>
            <person name="Hugenholtz P."/>
            <person name="Kyrpides N.C."/>
            <person name="Klenk H.P."/>
            <person name="Lucas S."/>
        </authorList>
    </citation>
    <scope>NUCLEOTIDE SEQUENCE [LARGE SCALE GENOMIC DNA]</scope>
    <source>
        <strain evidence="4">ATCC 35417 / DSM 20613 / JCM 6297 / CCUG 15421 / P 36-108</strain>
    </source>
</reference>
<evidence type="ECO:0000259" key="1">
    <source>
        <dbReference type="Pfam" id="PF00534"/>
    </source>
</evidence>
<dbReference type="RefSeq" id="WP_013546491.1">
    <property type="nucleotide sequence ID" value="NC_014933.1"/>
</dbReference>
<dbReference type="InterPro" id="IPR028098">
    <property type="entry name" value="Glyco_trans_4-like_N"/>
</dbReference>
<evidence type="ECO:0000259" key="2">
    <source>
        <dbReference type="Pfam" id="PF13439"/>
    </source>
</evidence>
<dbReference type="KEGG" id="bhl:Bache_0861"/>
<dbReference type="Pfam" id="PF13439">
    <property type="entry name" value="Glyco_transf_4"/>
    <property type="match status" value="1"/>
</dbReference>
<dbReference type="STRING" id="693979.Bache_0861"/>
<feature type="domain" description="Glycosyl transferase family 1" evidence="1">
    <location>
        <begin position="204"/>
        <end position="362"/>
    </location>
</feature>
<feature type="domain" description="Glycosyltransferase subfamily 4-like N-terminal" evidence="2">
    <location>
        <begin position="24"/>
        <end position="199"/>
    </location>
</feature>
<dbReference type="Proteomes" id="UP000008630">
    <property type="component" value="Chromosome"/>
</dbReference>
<protein>
    <submittedName>
        <fullName evidence="3">Glycosyl transferase group 1</fullName>
    </submittedName>
</protein>
<proteinExistence type="predicted"/>
<dbReference type="PANTHER" id="PTHR45947">
    <property type="entry name" value="SULFOQUINOVOSYL TRANSFERASE SQD2"/>
    <property type="match status" value="1"/>
</dbReference>
<gene>
    <name evidence="3" type="ordered locus">Bache_0861</name>
</gene>
<dbReference type="InterPro" id="IPR050194">
    <property type="entry name" value="Glycosyltransferase_grp1"/>
</dbReference>